<proteinExistence type="predicted"/>
<dbReference type="STRING" id="862908.BMS_2106"/>
<dbReference type="HOGENOM" id="CLU_1649765_0_0_7"/>
<evidence type="ECO:0000313" key="1">
    <source>
        <dbReference type="EMBL" id="CBW26915.1"/>
    </source>
</evidence>
<gene>
    <name evidence="1" type="ordered locus">BMS_2106</name>
</gene>
<accession>E1X3I6</accession>
<sequence length="160" mass="18371">MKKIFLISFSLLVGISLDAKQADSIHIKTTYKRSKKIWGVYTLNKQVWFHGKKKFATGPKEDHVLMRKDGRFVFISPKFNSGVVSYDVNEVPYTVRKKNSFSVENINLNQVDYTDGPFQEGEPMKTTAFSCKNKWKTIECVHTLTKEDKAASIIKDLTKN</sequence>
<reference evidence="2" key="1">
    <citation type="journal article" date="2013" name="ISME J.">
        <title>A small predatory core genome in the divergent marine Bacteriovorax marinus SJ and the terrestrial Bdellovibrio bacteriovorus.</title>
        <authorList>
            <person name="Crossman L.C."/>
            <person name="Chen H."/>
            <person name="Cerdeno-Tarraga A.M."/>
            <person name="Brooks K."/>
            <person name="Quail M.A."/>
            <person name="Pineiro S.A."/>
            <person name="Hobley L."/>
            <person name="Sockett R.E."/>
            <person name="Bentley S.D."/>
            <person name="Parkhill J."/>
            <person name="Williams H.N."/>
            <person name="Stine O.C."/>
        </authorList>
    </citation>
    <scope>NUCLEOTIDE SEQUENCE [LARGE SCALE GENOMIC DNA]</scope>
    <source>
        <strain evidence="2">ATCC BAA-682 / DSM 15412 / SJ</strain>
    </source>
</reference>
<protein>
    <submittedName>
        <fullName evidence="1">Uncharacterized protein</fullName>
    </submittedName>
</protein>
<organism evidence="1 2">
    <name type="scientific">Halobacteriovorax marinus (strain ATCC BAA-682 / DSM 15412 / SJ)</name>
    <name type="common">Bacteriovorax marinus</name>
    <dbReference type="NCBI Taxonomy" id="862908"/>
    <lineage>
        <taxon>Bacteria</taxon>
        <taxon>Pseudomonadati</taxon>
        <taxon>Bdellovibrionota</taxon>
        <taxon>Bacteriovoracia</taxon>
        <taxon>Bacteriovoracales</taxon>
        <taxon>Halobacteriovoraceae</taxon>
        <taxon>Halobacteriovorax</taxon>
    </lineage>
</organism>
<keyword evidence="2" id="KW-1185">Reference proteome</keyword>
<dbReference type="RefSeq" id="WP_014244693.1">
    <property type="nucleotide sequence ID" value="NC_016620.1"/>
</dbReference>
<dbReference type="KEGG" id="bmx:BMS_2106"/>
<dbReference type="Proteomes" id="UP000008963">
    <property type="component" value="Chromosome"/>
</dbReference>
<dbReference type="PATRIC" id="fig|862908.3.peg.2003"/>
<dbReference type="OrthoDB" id="9963952at2"/>
<name>E1X3I6_HALMS</name>
<evidence type="ECO:0000313" key="2">
    <source>
        <dbReference type="Proteomes" id="UP000008963"/>
    </source>
</evidence>
<dbReference type="AlphaFoldDB" id="E1X3I6"/>
<dbReference type="EMBL" id="FQ312005">
    <property type="protein sequence ID" value="CBW26915.1"/>
    <property type="molecule type" value="Genomic_DNA"/>
</dbReference>